<evidence type="ECO:0000313" key="2">
    <source>
        <dbReference type="Proteomes" id="UP000322873"/>
    </source>
</evidence>
<proteinExistence type="predicted"/>
<comment type="caution">
    <text evidence="1">The sequence shown here is derived from an EMBL/GenBank/DDBJ whole genome shotgun (WGS) entry which is preliminary data.</text>
</comment>
<organism evidence="1 2">
    <name type="scientific">Monilinia fructicola</name>
    <name type="common">Brown rot fungus</name>
    <name type="synonym">Ciboria fructicola</name>
    <dbReference type="NCBI Taxonomy" id="38448"/>
    <lineage>
        <taxon>Eukaryota</taxon>
        <taxon>Fungi</taxon>
        <taxon>Dikarya</taxon>
        <taxon>Ascomycota</taxon>
        <taxon>Pezizomycotina</taxon>
        <taxon>Leotiomycetes</taxon>
        <taxon>Helotiales</taxon>
        <taxon>Sclerotiniaceae</taxon>
        <taxon>Monilinia</taxon>
    </lineage>
</organism>
<protein>
    <submittedName>
        <fullName evidence="1">Uncharacterized protein</fullName>
    </submittedName>
</protein>
<gene>
    <name evidence="1" type="ORF">EYC84_009194</name>
</gene>
<evidence type="ECO:0000313" key="1">
    <source>
        <dbReference type="EMBL" id="KAA8566656.1"/>
    </source>
</evidence>
<name>A0A5M9JG13_MONFR</name>
<accession>A0A5M9JG13</accession>
<keyword evidence="2" id="KW-1185">Reference proteome</keyword>
<dbReference type="EMBL" id="VICG01000012">
    <property type="protein sequence ID" value="KAA8566656.1"/>
    <property type="molecule type" value="Genomic_DNA"/>
</dbReference>
<dbReference type="AlphaFoldDB" id="A0A5M9JG13"/>
<dbReference type="Proteomes" id="UP000322873">
    <property type="component" value="Unassembled WGS sequence"/>
</dbReference>
<reference evidence="1 2" key="1">
    <citation type="submission" date="2019-06" db="EMBL/GenBank/DDBJ databases">
        <title>Genome Sequence of the Brown Rot Fungal Pathogen Monilinia fructicola.</title>
        <authorList>
            <person name="De Miccolis Angelini R.M."/>
            <person name="Landi L."/>
            <person name="Abate D."/>
            <person name="Pollastro S."/>
            <person name="Romanazzi G."/>
            <person name="Faretra F."/>
        </authorList>
    </citation>
    <scope>NUCLEOTIDE SEQUENCE [LARGE SCALE GENOMIC DNA]</scope>
    <source>
        <strain evidence="1 2">Mfrc123</strain>
    </source>
</reference>
<sequence length="182" mass="20784">MAIIKNRTRRYTPLHIQDEGHLENNSPQLKYMPASDPQHENNFNNSSLSLAPCIIPPTSTTTTTTIISSLSFLHNQPTYRLLQHPNHSQCQSFQPQPTVTAPSSSSYPMASLFIHIPLHLLRNFHHRPGTIDTFSAPPKTSHQNDMIPLPTATHPPINKTQEFHKQTRDTRWINRERATSFH</sequence>